<dbReference type="CDD" id="cd00845">
    <property type="entry name" value="MPP_UshA_N_like"/>
    <property type="match status" value="1"/>
</dbReference>
<dbReference type="RefSeq" id="WP_343801252.1">
    <property type="nucleotide sequence ID" value="NZ_BAAADJ010000057.1"/>
</dbReference>
<keyword evidence="1" id="KW-0732">Signal</keyword>
<feature type="domain" description="Calcineurin-like phosphoesterase" evidence="3">
    <location>
        <begin position="33"/>
        <end position="241"/>
    </location>
</feature>
<comment type="similarity">
    <text evidence="2">Belongs to the 5'-nucleotidase family.</text>
</comment>
<proteinExistence type="inferred from homology"/>
<sequence length="503" mass="54691">MAKVLGKLFLSIIIITATFQPSIAKDSSYQKITILHTNDSHGRVFGGLHEGLGFAKIATLAKQFKEENENTLLLDAGDALHGTTFATIDQGESIIRVMDVVGYDGMTVGNHDFNYGRERLLELVQMANFPVISANLLYEITKKPLLLPYIIKEMNGLKVGIFGLSTPETIYKTNAKNVEGVLFTDPVAAAEKSVKELKANGVNAVIAISHLGTNPTSQHTSLKVAQEVSGIDLIVDGHSHSKGATMVEKTLIVSAGEYTKRLGVVELNFRSGKLMNKKASYVIDSDAIIPDTKVTSVIQDILKEQEKQLKTVIGKTNVVLVGDRERVRKGETNLGNLIADAMLEETGADIALLNGGGIRASIDQGDITKGDVITVLPFGNYIMTKVVSGKTVKEALENGVRAYPERSGAFPHVAGMTFAFDPSNPFGDRVDSVQVAGEPLELDKEYIIAMSDFLASGGDQYTMFTDIPVKNEFATLSEVLMNFIKKQGEVNPKQEKRVRIEKE</sequence>
<dbReference type="InterPro" id="IPR029052">
    <property type="entry name" value="Metallo-depent_PP-like"/>
</dbReference>
<keyword evidence="6" id="KW-1185">Reference proteome</keyword>
<dbReference type="InterPro" id="IPR036907">
    <property type="entry name" value="5'-Nucleotdase_C_sf"/>
</dbReference>
<gene>
    <name evidence="5" type="ORF">GCM10008967_32630</name>
</gene>
<dbReference type="InterPro" id="IPR004843">
    <property type="entry name" value="Calcineurin-like_PHP"/>
</dbReference>
<reference evidence="6" key="1">
    <citation type="journal article" date="2019" name="Int. J. Syst. Evol. Microbiol.">
        <title>The Global Catalogue of Microorganisms (GCM) 10K type strain sequencing project: providing services to taxonomists for standard genome sequencing and annotation.</title>
        <authorList>
            <consortium name="The Broad Institute Genomics Platform"/>
            <consortium name="The Broad Institute Genome Sequencing Center for Infectious Disease"/>
            <person name="Wu L."/>
            <person name="Ma J."/>
        </authorList>
    </citation>
    <scope>NUCLEOTIDE SEQUENCE [LARGE SCALE GENOMIC DNA]</scope>
    <source>
        <strain evidence="6">JCM 9731</strain>
    </source>
</reference>
<evidence type="ECO:0000313" key="5">
    <source>
        <dbReference type="EMBL" id="GAA0339740.1"/>
    </source>
</evidence>
<dbReference type="Pfam" id="PF00149">
    <property type="entry name" value="Metallophos"/>
    <property type="match status" value="1"/>
</dbReference>
<dbReference type="PANTHER" id="PTHR11575:SF24">
    <property type="entry name" value="5'-NUCLEOTIDASE"/>
    <property type="match status" value="1"/>
</dbReference>
<dbReference type="EMBL" id="BAAADJ010000057">
    <property type="protein sequence ID" value="GAA0339740.1"/>
    <property type="molecule type" value="Genomic_DNA"/>
</dbReference>
<dbReference type="Gene3D" id="3.60.21.10">
    <property type="match status" value="1"/>
</dbReference>
<dbReference type="Gene3D" id="3.90.780.10">
    <property type="entry name" value="5'-Nucleotidase, C-terminal domain"/>
    <property type="match status" value="1"/>
</dbReference>
<feature type="domain" description="5'-Nucleotidase C-terminal" evidence="4">
    <location>
        <begin position="312"/>
        <end position="465"/>
    </location>
</feature>
<dbReference type="SUPFAM" id="SSF55816">
    <property type="entry name" value="5'-nucleotidase (syn. UDP-sugar hydrolase), C-terminal domain"/>
    <property type="match status" value="1"/>
</dbReference>
<dbReference type="SUPFAM" id="SSF56300">
    <property type="entry name" value="Metallo-dependent phosphatases"/>
    <property type="match status" value="1"/>
</dbReference>
<evidence type="ECO:0000256" key="2">
    <source>
        <dbReference type="RuleBase" id="RU362119"/>
    </source>
</evidence>
<comment type="caution">
    <text evidence="5">The sequence shown here is derived from an EMBL/GenBank/DDBJ whole genome shotgun (WGS) entry which is preliminary data.</text>
</comment>
<protein>
    <submittedName>
        <fullName evidence="5">5'-nucleotidase C-terminal domain-containing protein</fullName>
    </submittedName>
</protein>
<dbReference type="PANTHER" id="PTHR11575">
    <property type="entry name" value="5'-NUCLEOTIDASE-RELATED"/>
    <property type="match status" value="1"/>
</dbReference>
<dbReference type="PROSITE" id="PS00785">
    <property type="entry name" value="5_NUCLEOTIDASE_1"/>
    <property type="match status" value="1"/>
</dbReference>
<accession>A0ABP3G8W1</accession>
<evidence type="ECO:0000313" key="6">
    <source>
        <dbReference type="Proteomes" id="UP001500782"/>
    </source>
</evidence>
<dbReference type="InterPro" id="IPR006146">
    <property type="entry name" value="5'-Nucleotdase_CS"/>
</dbReference>
<evidence type="ECO:0000256" key="1">
    <source>
        <dbReference type="ARBA" id="ARBA00022729"/>
    </source>
</evidence>
<evidence type="ECO:0000259" key="3">
    <source>
        <dbReference type="Pfam" id="PF00149"/>
    </source>
</evidence>
<dbReference type="PRINTS" id="PR01607">
    <property type="entry name" value="APYRASEFAMLY"/>
</dbReference>
<keyword evidence="2" id="KW-0378">Hydrolase</keyword>
<name>A0ABP3G8W1_9BACI</name>
<keyword evidence="2" id="KW-0547">Nucleotide-binding</keyword>
<organism evidence="5 6">
    <name type="scientific">Bacillus carboniphilus</name>
    <dbReference type="NCBI Taxonomy" id="86663"/>
    <lineage>
        <taxon>Bacteria</taxon>
        <taxon>Bacillati</taxon>
        <taxon>Bacillota</taxon>
        <taxon>Bacilli</taxon>
        <taxon>Bacillales</taxon>
        <taxon>Bacillaceae</taxon>
        <taxon>Bacillus</taxon>
    </lineage>
</organism>
<dbReference type="InterPro" id="IPR006179">
    <property type="entry name" value="5_nucleotidase/apyrase"/>
</dbReference>
<evidence type="ECO:0000259" key="4">
    <source>
        <dbReference type="Pfam" id="PF02872"/>
    </source>
</evidence>
<dbReference type="Pfam" id="PF02872">
    <property type="entry name" value="5_nucleotid_C"/>
    <property type="match status" value="1"/>
</dbReference>
<dbReference type="InterPro" id="IPR008334">
    <property type="entry name" value="5'-Nucleotdase_C"/>
</dbReference>
<dbReference type="Proteomes" id="UP001500782">
    <property type="component" value="Unassembled WGS sequence"/>
</dbReference>